<feature type="chain" id="PRO_5046846869" evidence="1">
    <location>
        <begin position="20"/>
        <end position="107"/>
    </location>
</feature>
<feature type="signal peptide" evidence="1">
    <location>
        <begin position="1"/>
        <end position="19"/>
    </location>
</feature>
<dbReference type="RefSeq" id="WP_348715683.1">
    <property type="nucleotide sequence ID" value="NZ_CAXJIO010000011.1"/>
</dbReference>
<dbReference type="Proteomes" id="UP001497527">
    <property type="component" value="Unassembled WGS sequence"/>
</dbReference>
<protein>
    <submittedName>
        <fullName evidence="2">Uncharacterized protein</fullName>
    </submittedName>
</protein>
<keyword evidence="1" id="KW-0732">Signal</keyword>
<organism evidence="2 3">
    <name type="scientific">Tenacibaculum polynesiense</name>
    <dbReference type="NCBI Taxonomy" id="3137857"/>
    <lineage>
        <taxon>Bacteria</taxon>
        <taxon>Pseudomonadati</taxon>
        <taxon>Bacteroidota</taxon>
        <taxon>Flavobacteriia</taxon>
        <taxon>Flavobacteriales</taxon>
        <taxon>Flavobacteriaceae</taxon>
        <taxon>Tenacibaculum</taxon>
    </lineage>
</organism>
<evidence type="ECO:0000256" key="1">
    <source>
        <dbReference type="SAM" id="SignalP"/>
    </source>
</evidence>
<reference evidence="2 3" key="1">
    <citation type="submission" date="2024-05" db="EMBL/GenBank/DDBJ databases">
        <authorList>
            <person name="Duchaud E."/>
        </authorList>
    </citation>
    <scope>NUCLEOTIDE SEQUENCE [LARGE SCALE GENOMIC DNA]</scope>
    <source>
        <strain evidence="2">Ena-SAMPLE-TAB-13-05-2024-13:56:06:370-140308</strain>
    </source>
</reference>
<accession>A0ABP1EY54</accession>
<dbReference type="EMBL" id="CAXJIO010000011">
    <property type="protein sequence ID" value="CAL2102429.1"/>
    <property type="molecule type" value="Genomic_DNA"/>
</dbReference>
<gene>
    <name evidence="2" type="ORF">T190423A01A_20180</name>
</gene>
<evidence type="ECO:0000313" key="3">
    <source>
        <dbReference type="Proteomes" id="UP001497527"/>
    </source>
</evidence>
<comment type="caution">
    <text evidence="2">The sequence shown here is derived from an EMBL/GenBank/DDBJ whole genome shotgun (WGS) entry which is preliminary data.</text>
</comment>
<evidence type="ECO:0000313" key="2">
    <source>
        <dbReference type="EMBL" id="CAL2102429.1"/>
    </source>
</evidence>
<sequence>MKKLVVLLVVMLLSAPSFAVNDNPAKNEIRSKIVKLLGSTDFAVREDVKTNVDFLINKKGELVVLNIDCANQEICDYVKSRLNYKKIASELILKNKVYRMPLVVKAN</sequence>
<name>A0ABP1EY54_9FLAO</name>
<keyword evidence="3" id="KW-1185">Reference proteome</keyword>
<proteinExistence type="predicted"/>